<dbReference type="Proteomes" id="UP001432027">
    <property type="component" value="Unassembled WGS sequence"/>
</dbReference>
<proteinExistence type="predicted"/>
<dbReference type="PANTHER" id="PTHR19288:SF83">
    <property type="entry name" value="PHOSPHOGLYCOLATE PHOSPHATASE"/>
    <property type="match status" value="1"/>
</dbReference>
<name>A0AAV5S8K2_9BILA</name>
<reference evidence="1" key="1">
    <citation type="submission" date="2023-10" db="EMBL/GenBank/DDBJ databases">
        <title>Genome assembly of Pristionchus species.</title>
        <authorList>
            <person name="Yoshida K."/>
            <person name="Sommer R.J."/>
        </authorList>
    </citation>
    <scope>NUCLEOTIDE SEQUENCE</scope>
    <source>
        <strain evidence="1">RS0144</strain>
    </source>
</reference>
<protein>
    <recommendedName>
        <fullName evidence="3">Hydrolase</fullName>
    </recommendedName>
</protein>
<dbReference type="GO" id="GO:0016791">
    <property type="term" value="F:phosphatase activity"/>
    <property type="evidence" value="ECO:0007669"/>
    <property type="project" value="TreeGrafter"/>
</dbReference>
<dbReference type="InterPro" id="IPR006357">
    <property type="entry name" value="HAD-SF_hydro_IIA"/>
</dbReference>
<dbReference type="AlphaFoldDB" id="A0AAV5S8K2"/>
<dbReference type="SUPFAM" id="SSF56784">
    <property type="entry name" value="HAD-like"/>
    <property type="match status" value="1"/>
</dbReference>
<evidence type="ECO:0000313" key="1">
    <source>
        <dbReference type="EMBL" id="GMS79038.1"/>
    </source>
</evidence>
<gene>
    <name evidence="1" type="ORF">PENTCL1PPCAC_1213</name>
</gene>
<keyword evidence="2" id="KW-1185">Reference proteome</keyword>
<dbReference type="InterPro" id="IPR036412">
    <property type="entry name" value="HAD-like_sf"/>
</dbReference>
<organism evidence="1 2">
    <name type="scientific">Pristionchus entomophagus</name>
    <dbReference type="NCBI Taxonomy" id="358040"/>
    <lineage>
        <taxon>Eukaryota</taxon>
        <taxon>Metazoa</taxon>
        <taxon>Ecdysozoa</taxon>
        <taxon>Nematoda</taxon>
        <taxon>Chromadorea</taxon>
        <taxon>Rhabditida</taxon>
        <taxon>Rhabditina</taxon>
        <taxon>Diplogasteromorpha</taxon>
        <taxon>Diplogasteroidea</taxon>
        <taxon>Neodiplogasteridae</taxon>
        <taxon>Pristionchus</taxon>
    </lineage>
</organism>
<dbReference type="EMBL" id="BTSX01000001">
    <property type="protein sequence ID" value="GMS79038.1"/>
    <property type="molecule type" value="Genomic_DNA"/>
</dbReference>
<dbReference type="Gene3D" id="3.40.50.1000">
    <property type="entry name" value="HAD superfamily/HAD-like"/>
    <property type="match status" value="2"/>
</dbReference>
<evidence type="ECO:0008006" key="3">
    <source>
        <dbReference type="Google" id="ProtNLM"/>
    </source>
</evidence>
<dbReference type="Pfam" id="PF13344">
    <property type="entry name" value="Hydrolase_6"/>
    <property type="match status" value="1"/>
</dbReference>
<comment type="caution">
    <text evidence="1">The sequence shown here is derived from an EMBL/GenBank/DDBJ whole genome shotgun (WGS) entry which is preliminary data.</text>
</comment>
<accession>A0AAV5S8K2</accession>
<feature type="non-terminal residue" evidence="1">
    <location>
        <position position="114"/>
    </location>
</feature>
<dbReference type="PANTHER" id="PTHR19288">
    <property type="entry name" value="4-NITROPHENYLPHOSPHATASE-RELATED"/>
    <property type="match status" value="1"/>
</dbReference>
<evidence type="ECO:0000313" key="2">
    <source>
        <dbReference type="Proteomes" id="UP001432027"/>
    </source>
</evidence>
<dbReference type="InterPro" id="IPR023214">
    <property type="entry name" value="HAD_sf"/>
</dbReference>
<sequence>MDQASTPLPTKLDADNFIDYIREIDTFIFDADGVLWLGDSAIPGSARTIDYLLGLKKLVIVLTNNATKSRASYAKKLVKLGFPAAINKELIVNPAAVAAEVLSLAGFRESDKKV</sequence>
<dbReference type="GO" id="GO:0005737">
    <property type="term" value="C:cytoplasm"/>
    <property type="evidence" value="ECO:0007669"/>
    <property type="project" value="TreeGrafter"/>
</dbReference>